<evidence type="ECO:0000256" key="1">
    <source>
        <dbReference type="ARBA" id="ARBA00023242"/>
    </source>
</evidence>
<gene>
    <name evidence="2" type="ORF">MKW98_019342</name>
</gene>
<evidence type="ECO:0000313" key="2">
    <source>
        <dbReference type="EMBL" id="KAI3874769.1"/>
    </source>
</evidence>
<keyword evidence="1" id="KW-0539">Nucleus</keyword>
<dbReference type="GO" id="GO:0016887">
    <property type="term" value="F:ATP hydrolysis activity"/>
    <property type="evidence" value="ECO:0007669"/>
    <property type="project" value="TreeGrafter"/>
</dbReference>
<dbReference type="GO" id="GO:0042393">
    <property type="term" value="F:histone binding"/>
    <property type="evidence" value="ECO:0007669"/>
    <property type="project" value="TreeGrafter"/>
</dbReference>
<accession>A0AAD4S926</accession>
<dbReference type="GO" id="GO:0005634">
    <property type="term" value="C:nucleus"/>
    <property type="evidence" value="ECO:0007669"/>
    <property type="project" value="TreeGrafter"/>
</dbReference>
<dbReference type="GO" id="GO:0003677">
    <property type="term" value="F:DNA binding"/>
    <property type="evidence" value="ECO:0007669"/>
    <property type="project" value="TreeGrafter"/>
</dbReference>
<keyword evidence="3" id="KW-1185">Reference proteome</keyword>
<dbReference type="PANTHER" id="PTHR45623">
    <property type="entry name" value="CHROMODOMAIN-HELICASE-DNA-BINDING PROTEIN 3-RELATED-RELATED"/>
    <property type="match status" value="1"/>
</dbReference>
<dbReference type="InterPro" id="IPR038718">
    <property type="entry name" value="SNF2-like_sf"/>
</dbReference>
<dbReference type="PANTHER" id="PTHR45623:SF17">
    <property type="entry name" value="CHROMODOMAIN-HELICASE-DNA-BINDING PROTEIN 3-RELATED"/>
    <property type="match status" value="1"/>
</dbReference>
<name>A0AAD4S926_9MAGN</name>
<proteinExistence type="predicted"/>
<organism evidence="2 3">
    <name type="scientific">Papaver atlanticum</name>
    <dbReference type="NCBI Taxonomy" id="357466"/>
    <lineage>
        <taxon>Eukaryota</taxon>
        <taxon>Viridiplantae</taxon>
        <taxon>Streptophyta</taxon>
        <taxon>Embryophyta</taxon>
        <taxon>Tracheophyta</taxon>
        <taxon>Spermatophyta</taxon>
        <taxon>Magnoliopsida</taxon>
        <taxon>Ranunculales</taxon>
        <taxon>Papaveraceae</taxon>
        <taxon>Papaveroideae</taxon>
        <taxon>Papaver</taxon>
    </lineage>
</organism>
<dbReference type="Gene3D" id="3.40.50.10810">
    <property type="entry name" value="Tandem AAA-ATPase domain"/>
    <property type="match status" value="1"/>
</dbReference>
<dbReference type="EMBL" id="JAJJMB010012638">
    <property type="protein sequence ID" value="KAI3874769.1"/>
    <property type="molecule type" value="Genomic_DNA"/>
</dbReference>
<dbReference type="Proteomes" id="UP001202328">
    <property type="component" value="Unassembled WGS sequence"/>
</dbReference>
<dbReference type="GO" id="GO:0003682">
    <property type="term" value="F:chromatin binding"/>
    <property type="evidence" value="ECO:0007669"/>
    <property type="project" value="TreeGrafter"/>
</dbReference>
<protein>
    <submittedName>
        <fullName evidence="2">Uncharacterized protein</fullName>
    </submittedName>
</protein>
<dbReference type="AlphaFoldDB" id="A0AAD4S926"/>
<reference evidence="2" key="1">
    <citation type="submission" date="2022-04" db="EMBL/GenBank/DDBJ databases">
        <title>A functionally conserved STORR gene fusion in Papaver species that diverged 16.8 million years ago.</title>
        <authorList>
            <person name="Catania T."/>
        </authorList>
    </citation>
    <scope>NUCLEOTIDE SEQUENCE</scope>
    <source>
        <strain evidence="2">S-188037</strain>
    </source>
</reference>
<dbReference type="SUPFAM" id="SSF52540">
    <property type="entry name" value="P-loop containing nucleoside triphosphate hydrolases"/>
    <property type="match status" value="1"/>
</dbReference>
<dbReference type="Gene3D" id="3.40.50.300">
    <property type="entry name" value="P-loop containing nucleotide triphosphate hydrolases"/>
    <property type="match status" value="1"/>
</dbReference>
<comment type="caution">
    <text evidence="2">The sequence shown here is derived from an EMBL/GenBank/DDBJ whole genome shotgun (WGS) entry which is preliminary data.</text>
</comment>
<dbReference type="InterPro" id="IPR027417">
    <property type="entry name" value="P-loop_NTPase"/>
</dbReference>
<dbReference type="GO" id="GO:0140658">
    <property type="term" value="F:ATP-dependent chromatin remodeler activity"/>
    <property type="evidence" value="ECO:0007669"/>
    <property type="project" value="TreeGrafter"/>
</dbReference>
<evidence type="ECO:0000313" key="3">
    <source>
        <dbReference type="Proteomes" id="UP001202328"/>
    </source>
</evidence>
<sequence length="307" mass="35639">MNFKIIVLLKAFKSAVHDAVLKNSSEPTFNILAVKILIRKIDLGKTIQSIAYLGSLFKENLYPHLVVAPLSTLRYCKREFATRAPHMNVNNPYELFMLMHFLDAGKYSSLEEFQLELKDINQEEQIARLRKSSSDDCWSLRLYKSCGNSIWTRNYELLTRKGGGHISLMNVVMELRTVFCHAYILDGVEPDIEDTNEAYCDWNPHADVQATVRAHWLSLTKVMIYRLITRGTIEERMMQLAKKELFWSIWFWETQSTNINQKELDDILRYVARKSFLRMRVMKLGQAHQIHYDGAAIGALARGKTKI</sequence>
<dbReference type="GO" id="GO:0000785">
    <property type="term" value="C:chromatin"/>
    <property type="evidence" value="ECO:0007669"/>
    <property type="project" value="TreeGrafter"/>
</dbReference>